<feature type="compositionally biased region" description="Polar residues" evidence="1">
    <location>
        <begin position="36"/>
        <end position="46"/>
    </location>
</feature>
<evidence type="ECO:0000256" key="1">
    <source>
        <dbReference type="SAM" id="MobiDB-lite"/>
    </source>
</evidence>
<proteinExistence type="predicted"/>
<evidence type="ECO:0000313" key="2">
    <source>
        <dbReference type="EMBL" id="ANN67132.1"/>
    </source>
</evidence>
<accession>A0ABN4R1H0</accession>
<sequence>MLSMPVMEQVHQRAGQNQQVRKKSEKMGAVFGPQEKGSNGQESVQNPPAAPDVGSLGKVHIVHGYLQ</sequence>
<organism evidence="2 3">
    <name type="scientific">Bordetella bronchialis</name>
    <dbReference type="NCBI Taxonomy" id="463025"/>
    <lineage>
        <taxon>Bacteria</taxon>
        <taxon>Pseudomonadati</taxon>
        <taxon>Pseudomonadota</taxon>
        <taxon>Betaproteobacteria</taxon>
        <taxon>Burkholderiales</taxon>
        <taxon>Alcaligenaceae</taxon>
        <taxon>Bordetella</taxon>
    </lineage>
</organism>
<gene>
    <name evidence="2" type="ORF">BAU06_13265</name>
</gene>
<keyword evidence="3" id="KW-1185">Reference proteome</keyword>
<name>A0ABN4R1H0_9BORD</name>
<feature type="region of interest" description="Disordered" evidence="1">
    <location>
        <begin position="1"/>
        <end position="67"/>
    </location>
</feature>
<protein>
    <submittedName>
        <fullName evidence="2">Uncharacterized protein</fullName>
    </submittedName>
</protein>
<dbReference type="EMBL" id="CP016170">
    <property type="protein sequence ID" value="ANN67132.1"/>
    <property type="molecule type" value="Genomic_DNA"/>
</dbReference>
<evidence type="ECO:0000313" key="3">
    <source>
        <dbReference type="Proteomes" id="UP000091897"/>
    </source>
</evidence>
<dbReference type="Proteomes" id="UP000091897">
    <property type="component" value="Chromosome"/>
</dbReference>
<reference evidence="2 3" key="1">
    <citation type="submission" date="2016-06" db="EMBL/GenBank/DDBJ databases">
        <title>Complete genome sequences of Bordetella bronchialis and Bordetella flabilis.</title>
        <authorList>
            <person name="LiPuma J.J."/>
            <person name="Spilker T."/>
        </authorList>
    </citation>
    <scope>NUCLEOTIDE SEQUENCE [LARGE SCALE GENOMIC DNA]</scope>
    <source>
        <strain evidence="2 3">AU3182</strain>
    </source>
</reference>